<dbReference type="GO" id="GO:0005829">
    <property type="term" value="C:cytosol"/>
    <property type="evidence" value="ECO:0007669"/>
    <property type="project" value="TreeGrafter"/>
</dbReference>
<name>A0A2W7NBV1_9BACT</name>
<comment type="caution">
    <text evidence="1">The sequence shown here is derived from an EMBL/GenBank/DDBJ whole genome shotgun (WGS) entry which is preliminary data.</text>
</comment>
<protein>
    <submittedName>
        <fullName evidence="1">BadM/Rrf2 family transcriptional regulator</fullName>
    </submittedName>
</protein>
<dbReference type="Gene3D" id="1.10.10.10">
    <property type="entry name" value="Winged helix-like DNA-binding domain superfamily/Winged helix DNA-binding domain"/>
    <property type="match status" value="1"/>
</dbReference>
<dbReference type="PANTHER" id="PTHR33221:SF15">
    <property type="entry name" value="HTH-TYPE TRANSCRIPTIONAL REGULATOR YWGB-RELATED"/>
    <property type="match status" value="1"/>
</dbReference>
<dbReference type="Pfam" id="PF02082">
    <property type="entry name" value="Rrf2"/>
    <property type="match status" value="1"/>
</dbReference>
<dbReference type="NCBIfam" id="TIGR00738">
    <property type="entry name" value="rrf2_super"/>
    <property type="match status" value="1"/>
</dbReference>
<dbReference type="InterPro" id="IPR000944">
    <property type="entry name" value="Tscrpt_reg_Rrf2"/>
</dbReference>
<evidence type="ECO:0000313" key="1">
    <source>
        <dbReference type="EMBL" id="PZX10526.1"/>
    </source>
</evidence>
<dbReference type="GO" id="GO:0003700">
    <property type="term" value="F:DNA-binding transcription factor activity"/>
    <property type="evidence" value="ECO:0007669"/>
    <property type="project" value="TreeGrafter"/>
</dbReference>
<dbReference type="OrthoDB" id="9802344at2"/>
<dbReference type="PANTHER" id="PTHR33221">
    <property type="entry name" value="WINGED HELIX-TURN-HELIX TRANSCRIPTIONAL REGULATOR, RRF2 FAMILY"/>
    <property type="match status" value="1"/>
</dbReference>
<dbReference type="PROSITE" id="PS51197">
    <property type="entry name" value="HTH_RRF2_2"/>
    <property type="match status" value="1"/>
</dbReference>
<keyword evidence="2" id="KW-1185">Reference proteome</keyword>
<accession>A0A2W7NBV1</accession>
<dbReference type="SUPFAM" id="SSF46785">
    <property type="entry name" value="Winged helix' DNA-binding domain"/>
    <property type="match status" value="1"/>
</dbReference>
<proteinExistence type="predicted"/>
<dbReference type="Proteomes" id="UP000249239">
    <property type="component" value="Unassembled WGS sequence"/>
</dbReference>
<organism evidence="1 2">
    <name type="scientific">Breznakibacter xylanolyticus</name>
    <dbReference type="NCBI Taxonomy" id="990"/>
    <lineage>
        <taxon>Bacteria</taxon>
        <taxon>Pseudomonadati</taxon>
        <taxon>Bacteroidota</taxon>
        <taxon>Bacteroidia</taxon>
        <taxon>Marinilabiliales</taxon>
        <taxon>Marinilabiliaceae</taxon>
        <taxon>Breznakibacter</taxon>
    </lineage>
</organism>
<sequence length="140" mass="15847">MIRFSNRVKYGVQFMLFLCIDDDGFTGIQRAALSCDIPQKFLEAIAVDLKKKGLLEVKRGAGGGYRLAREKALIHLADIVEALGLEGIKSDKMDGDLVSKVTEQILRKTVETFWETMRGVTLADIHRDYVERAESLMYYI</sequence>
<dbReference type="AlphaFoldDB" id="A0A2W7NBV1"/>
<reference evidence="1 2" key="1">
    <citation type="submission" date="2018-06" db="EMBL/GenBank/DDBJ databases">
        <title>Genomic Encyclopedia of Archaeal and Bacterial Type Strains, Phase II (KMG-II): from individual species to whole genera.</title>
        <authorList>
            <person name="Goeker M."/>
        </authorList>
    </citation>
    <scope>NUCLEOTIDE SEQUENCE [LARGE SCALE GENOMIC DNA]</scope>
    <source>
        <strain evidence="1 2">DSM 6779</strain>
    </source>
</reference>
<dbReference type="InterPro" id="IPR036390">
    <property type="entry name" value="WH_DNA-bd_sf"/>
</dbReference>
<dbReference type="InterPro" id="IPR036388">
    <property type="entry name" value="WH-like_DNA-bd_sf"/>
</dbReference>
<gene>
    <name evidence="1" type="ORF">LX69_03376</name>
</gene>
<evidence type="ECO:0000313" key="2">
    <source>
        <dbReference type="Proteomes" id="UP000249239"/>
    </source>
</evidence>
<dbReference type="EMBL" id="QKZK01000052">
    <property type="protein sequence ID" value="PZX10526.1"/>
    <property type="molecule type" value="Genomic_DNA"/>
</dbReference>
<dbReference type="RefSeq" id="WP_111447151.1">
    <property type="nucleotide sequence ID" value="NZ_QKZK01000052.1"/>
</dbReference>